<proteinExistence type="predicted"/>
<keyword evidence="4" id="KW-1185">Reference proteome</keyword>
<keyword evidence="2" id="KW-0812">Transmembrane</keyword>
<organism evidence="3 4">
    <name type="scientific">Pyronema omphalodes (strain CBS 100304)</name>
    <name type="common">Pyronema confluens</name>
    <dbReference type="NCBI Taxonomy" id="1076935"/>
    <lineage>
        <taxon>Eukaryota</taxon>
        <taxon>Fungi</taxon>
        <taxon>Dikarya</taxon>
        <taxon>Ascomycota</taxon>
        <taxon>Pezizomycotina</taxon>
        <taxon>Pezizomycetes</taxon>
        <taxon>Pezizales</taxon>
        <taxon>Pyronemataceae</taxon>
        <taxon>Pyronema</taxon>
    </lineage>
</organism>
<feature type="compositionally biased region" description="Low complexity" evidence="1">
    <location>
        <begin position="158"/>
        <end position="169"/>
    </location>
</feature>
<dbReference type="eggNOG" id="ENOG502S92A">
    <property type="taxonomic scope" value="Eukaryota"/>
</dbReference>
<evidence type="ECO:0000313" key="4">
    <source>
        <dbReference type="Proteomes" id="UP000018144"/>
    </source>
</evidence>
<sequence>MSFWDGMQLWEKMLFVLAGGIVCTLLYATGKLIYNKRRVKRHTMIAAAAKAHLENVRSSRHVIQLKSDDVPFGVKALESGIEIEGIVISRSVTPDSYRRSQQTLVALGEDGASTRGQNSPTPSVANQQMRQTGRSMMYQPTPYIAFPAPVHPGNAGESSMRSSPPGPLGSSPADIFACISCVALWFVNTKISHREYTRSHHPCKTGGATITPATWAQKKKSFTNHSPSHSRSHSRTPTPPDGQRTPTTLPSVHEDSTGESSSRESDSSIENDGVERPRRPGLVATSYSSPVIPSHVPETAYGDLSLLHSHRLSHAAEVGQLLPRTNRNSRVLSAAGIINPSPTSATTENMIRKVYAYDIDLAGQIAVPTPAVLRAEGSERADRVDRVVKRDERAEAADIIEQSVIVKNAEHLDGAERPIGPEPDMSLTTYKKYTDALYNGGEGSRFVEDLWSESTLSVDGAGPSSSLPSIPMPLTPPPEMVSHFDTASLSSTEGEKGKGLLSGLGRLKKKRKDKGKGVEVDLEAQV</sequence>
<reference evidence="3 4" key="1">
    <citation type="journal article" date="2013" name="PLoS Genet.">
        <title>The genome and development-dependent transcriptomes of Pyronema confluens: a window into fungal evolution.</title>
        <authorList>
            <person name="Traeger S."/>
            <person name="Altegoer F."/>
            <person name="Freitag M."/>
            <person name="Gabaldon T."/>
            <person name="Kempken F."/>
            <person name="Kumar A."/>
            <person name="Marcet-Houben M."/>
            <person name="Poggeler S."/>
            <person name="Stajich J.E."/>
            <person name="Nowrousian M."/>
        </authorList>
    </citation>
    <scope>NUCLEOTIDE SEQUENCE [LARGE SCALE GENOMIC DNA]</scope>
    <source>
        <strain evidence="4">CBS 100304</strain>
        <tissue evidence="3">Vegetative mycelium</tissue>
    </source>
</reference>
<gene>
    <name evidence="3" type="ORF">PCON_12704</name>
</gene>
<name>U4LK95_PYROM</name>
<feature type="region of interest" description="Disordered" evidence="1">
    <location>
        <begin position="108"/>
        <end position="127"/>
    </location>
</feature>
<feature type="compositionally biased region" description="Polar residues" evidence="1">
    <location>
        <begin position="114"/>
        <end position="127"/>
    </location>
</feature>
<feature type="region of interest" description="Disordered" evidence="1">
    <location>
        <begin position="148"/>
        <end position="169"/>
    </location>
</feature>
<feature type="transmembrane region" description="Helical" evidence="2">
    <location>
        <begin position="13"/>
        <end position="34"/>
    </location>
</feature>
<dbReference type="Proteomes" id="UP000018144">
    <property type="component" value="Unassembled WGS sequence"/>
</dbReference>
<accession>U4LK95</accession>
<dbReference type="OMA" id="PADIFAC"/>
<feature type="region of interest" description="Disordered" evidence="1">
    <location>
        <begin position="219"/>
        <end position="291"/>
    </location>
</feature>
<protein>
    <submittedName>
        <fullName evidence="3">Uncharacterized protein</fullName>
    </submittedName>
</protein>
<feature type="compositionally biased region" description="Basic and acidic residues" evidence="1">
    <location>
        <begin position="252"/>
        <end position="266"/>
    </location>
</feature>
<feature type="region of interest" description="Disordered" evidence="1">
    <location>
        <begin position="457"/>
        <end position="526"/>
    </location>
</feature>
<dbReference type="PANTHER" id="PTHR40623">
    <property type="entry name" value="INTEGRAL MEMBRANE PROTEIN"/>
    <property type="match status" value="1"/>
</dbReference>
<feature type="compositionally biased region" description="Pro residues" evidence="1">
    <location>
        <begin position="470"/>
        <end position="479"/>
    </location>
</feature>
<evidence type="ECO:0000256" key="2">
    <source>
        <dbReference type="SAM" id="Phobius"/>
    </source>
</evidence>
<evidence type="ECO:0000313" key="3">
    <source>
        <dbReference type="EMBL" id="CCX13111.1"/>
    </source>
</evidence>
<dbReference type="OrthoDB" id="5426165at2759"/>
<feature type="compositionally biased region" description="Basic residues" evidence="1">
    <location>
        <begin position="219"/>
        <end position="234"/>
    </location>
</feature>
<dbReference type="EMBL" id="HF935778">
    <property type="protein sequence ID" value="CCX13111.1"/>
    <property type="molecule type" value="Genomic_DNA"/>
</dbReference>
<dbReference type="STRING" id="1076935.U4LK95"/>
<keyword evidence="2" id="KW-1133">Transmembrane helix</keyword>
<dbReference type="PANTHER" id="PTHR40623:SF2">
    <property type="entry name" value="INTEGRAL MEMBRANE PROTEIN"/>
    <property type="match status" value="1"/>
</dbReference>
<keyword evidence="2" id="KW-0472">Membrane</keyword>
<evidence type="ECO:0000256" key="1">
    <source>
        <dbReference type="SAM" id="MobiDB-lite"/>
    </source>
</evidence>
<dbReference type="AlphaFoldDB" id="U4LK95"/>